<keyword evidence="3" id="KW-1185">Reference proteome</keyword>
<feature type="region of interest" description="Disordered" evidence="1">
    <location>
        <begin position="1"/>
        <end position="28"/>
    </location>
</feature>
<evidence type="ECO:0000313" key="3">
    <source>
        <dbReference type="Proteomes" id="UP000735302"/>
    </source>
</evidence>
<reference evidence="2 3" key="1">
    <citation type="journal article" date="2021" name="Elife">
        <title>Chloroplast acquisition without the gene transfer in kleptoplastic sea slugs, Plakobranchus ocellatus.</title>
        <authorList>
            <person name="Maeda T."/>
            <person name="Takahashi S."/>
            <person name="Yoshida T."/>
            <person name="Shimamura S."/>
            <person name="Takaki Y."/>
            <person name="Nagai Y."/>
            <person name="Toyoda A."/>
            <person name="Suzuki Y."/>
            <person name="Arimoto A."/>
            <person name="Ishii H."/>
            <person name="Satoh N."/>
            <person name="Nishiyama T."/>
            <person name="Hasebe M."/>
            <person name="Maruyama T."/>
            <person name="Minagawa J."/>
            <person name="Obokata J."/>
            <person name="Shigenobu S."/>
        </authorList>
    </citation>
    <scope>NUCLEOTIDE SEQUENCE [LARGE SCALE GENOMIC DNA]</scope>
</reference>
<protein>
    <submittedName>
        <fullName evidence="2">Uncharacterized protein</fullName>
    </submittedName>
</protein>
<evidence type="ECO:0000313" key="2">
    <source>
        <dbReference type="EMBL" id="GFN81412.1"/>
    </source>
</evidence>
<comment type="caution">
    <text evidence="2">The sequence shown here is derived from an EMBL/GenBank/DDBJ whole genome shotgun (WGS) entry which is preliminary data.</text>
</comment>
<dbReference type="AlphaFoldDB" id="A0AAV3YH04"/>
<dbReference type="Proteomes" id="UP000735302">
    <property type="component" value="Unassembled WGS sequence"/>
</dbReference>
<sequence length="72" mass="8072">MALRELGGLSSKESPKEPRLGDGLSTEHHIQLMTSTPVEQRPYPVNDFYTCRTTPVSSYNDFYTCRTTSVSS</sequence>
<name>A0AAV3YH04_9GAST</name>
<gene>
    <name evidence="2" type="ORF">PoB_000791800</name>
</gene>
<organism evidence="2 3">
    <name type="scientific">Plakobranchus ocellatus</name>
    <dbReference type="NCBI Taxonomy" id="259542"/>
    <lineage>
        <taxon>Eukaryota</taxon>
        <taxon>Metazoa</taxon>
        <taxon>Spiralia</taxon>
        <taxon>Lophotrochozoa</taxon>
        <taxon>Mollusca</taxon>
        <taxon>Gastropoda</taxon>
        <taxon>Heterobranchia</taxon>
        <taxon>Euthyneura</taxon>
        <taxon>Panpulmonata</taxon>
        <taxon>Sacoglossa</taxon>
        <taxon>Placobranchoidea</taxon>
        <taxon>Plakobranchidae</taxon>
        <taxon>Plakobranchus</taxon>
    </lineage>
</organism>
<proteinExistence type="predicted"/>
<feature type="compositionally biased region" description="Basic and acidic residues" evidence="1">
    <location>
        <begin position="13"/>
        <end position="28"/>
    </location>
</feature>
<evidence type="ECO:0000256" key="1">
    <source>
        <dbReference type="SAM" id="MobiDB-lite"/>
    </source>
</evidence>
<dbReference type="EMBL" id="BLXT01000924">
    <property type="protein sequence ID" value="GFN81412.1"/>
    <property type="molecule type" value="Genomic_DNA"/>
</dbReference>
<accession>A0AAV3YH04</accession>